<evidence type="ECO:0000256" key="1">
    <source>
        <dbReference type="ARBA" id="ARBA00010617"/>
    </source>
</evidence>
<dbReference type="RefSeq" id="WP_165912910.1">
    <property type="nucleotide sequence ID" value="NZ_SLXQ01000003.1"/>
</dbReference>
<dbReference type="PANTHER" id="PTHR46696">
    <property type="entry name" value="P450, PUTATIVE (EUROFUNG)-RELATED"/>
    <property type="match status" value="1"/>
</dbReference>
<protein>
    <submittedName>
        <fullName evidence="3">Cytochrome P450</fullName>
    </submittedName>
</protein>
<sequence>MIQQSGETSVPVADLLGEHPFEVFAQLRNDAPVCYVAEIDTWMLTRYSDCVEVLEDPARYSSAYAAPPLDKVLEPEILQILIKSGEPGNHVVQTDPPDHAAMRSIAQGLFHGKRINNTIPFMRETADKLIDQFLPSGTADLVAQFALPYVQTVLSSIAGVPDDRAPLMAEGNEAFLLLMTPTATLEQKVVAAHKFVEYELAIGELLAEKRANPGDDMISDLVTGPPLPEPDARMFVKGLYAGGIHTTCDAITSTVFALLGSATHWTEAKENPSMARGLLEETLRRDAPHRGLLRVTTEPVRLAGVELPAGAKVLPMLGAANRDPAIFGDPDAFVPGQRENMRDHLAFGHGIHRCVGAPLARAEGRVALEALTSRLPLPRTATEELSHYPAFYFWGLAALPIAW</sequence>
<keyword evidence="2" id="KW-0503">Monooxygenase</keyword>
<dbReference type="PROSITE" id="PS00086">
    <property type="entry name" value="CYTOCHROME_P450"/>
    <property type="match status" value="1"/>
</dbReference>
<dbReference type="GO" id="GO:0020037">
    <property type="term" value="F:heme binding"/>
    <property type="evidence" value="ECO:0007669"/>
    <property type="project" value="InterPro"/>
</dbReference>
<evidence type="ECO:0000256" key="2">
    <source>
        <dbReference type="RuleBase" id="RU000461"/>
    </source>
</evidence>
<evidence type="ECO:0000313" key="4">
    <source>
        <dbReference type="Proteomes" id="UP000294911"/>
    </source>
</evidence>
<accession>A0A4R2QY33</accession>
<gene>
    <name evidence="3" type="ORF">EV191_103120</name>
</gene>
<dbReference type="GO" id="GO:0005506">
    <property type="term" value="F:iron ion binding"/>
    <property type="evidence" value="ECO:0007669"/>
    <property type="project" value="InterPro"/>
</dbReference>
<keyword evidence="4" id="KW-1185">Reference proteome</keyword>
<dbReference type="Pfam" id="PF00067">
    <property type="entry name" value="p450"/>
    <property type="match status" value="1"/>
</dbReference>
<dbReference type="AlphaFoldDB" id="A0A4R2QY33"/>
<keyword evidence="2" id="KW-0560">Oxidoreductase</keyword>
<dbReference type="EMBL" id="SLXQ01000003">
    <property type="protein sequence ID" value="TCP54079.1"/>
    <property type="molecule type" value="Genomic_DNA"/>
</dbReference>
<dbReference type="SUPFAM" id="SSF48264">
    <property type="entry name" value="Cytochrome P450"/>
    <property type="match status" value="1"/>
</dbReference>
<dbReference type="InterPro" id="IPR001128">
    <property type="entry name" value="Cyt_P450"/>
</dbReference>
<evidence type="ECO:0000313" key="3">
    <source>
        <dbReference type="EMBL" id="TCP54079.1"/>
    </source>
</evidence>
<dbReference type="GO" id="GO:0016705">
    <property type="term" value="F:oxidoreductase activity, acting on paired donors, with incorporation or reduction of molecular oxygen"/>
    <property type="evidence" value="ECO:0007669"/>
    <property type="project" value="InterPro"/>
</dbReference>
<dbReference type="PRINTS" id="PR00359">
    <property type="entry name" value="BP450"/>
</dbReference>
<name>A0A4R2QY33_9PSEU</name>
<dbReference type="InterPro" id="IPR002397">
    <property type="entry name" value="Cyt_P450_B"/>
</dbReference>
<reference evidence="3 4" key="1">
    <citation type="submission" date="2019-03" db="EMBL/GenBank/DDBJ databases">
        <title>Genomic Encyclopedia of Type Strains, Phase IV (KMG-IV): sequencing the most valuable type-strain genomes for metagenomic binning, comparative biology and taxonomic classification.</title>
        <authorList>
            <person name="Goeker M."/>
        </authorList>
    </citation>
    <scope>NUCLEOTIDE SEQUENCE [LARGE SCALE GENOMIC DNA]</scope>
    <source>
        <strain evidence="3 4">DSM 45765</strain>
    </source>
</reference>
<comment type="caution">
    <text evidence="3">The sequence shown here is derived from an EMBL/GenBank/DDBJ whole genome shotgun (WGS) entry which is preliminary data.</text>
</comment>
<keyword evidence="2" id="KW-0408">Iron</keyword>
<dbReference type="GO" id="GO:0004497">
    <property type="term" value="F:monooxygenase activity"/>
    <property type="evidence" value="ECO:0007669"/>
    <property type="project" value="UniProtKB-KW"/>
</dbReference>
<proteinExistence type="inferred from homology"/>
<keyword evidence="2" id="KW-0349">Heme</keyword>
<dbReference type="PANTHER" id="PTHR46696:SF6">
    <property type="entry name" value="P450, PUTATIVE (EUROFUNG)-RELATED"/>
    <property type="match status" value="1"/>
</dbReference>
<dbReference type="InterPro" id="IPR017972">
    <property type="entry name" value="Cyt_P450_CS"/>
</dbReference>
<keyword evidence="2" id="KW-0479">Metal-binding</keyword>
<organism evidence="3 4">
    <name type="scientific">Tamaricihabitans halophyticus</name>
    <dbReference type="NCBI Taxonomy" id="1262583"/>
    <lineage>
        <taxon>Bacteria</taxon>
        <taxon>Bacillati</taxon>
        <taxon>Actinomycetota</taxon>
        <taxon>Actinomycetes</taxon>
        <taxon>Pseudonocardiales</taxon>
        <taxon>Pseudonocardiaceae</taxon>
        <taxon>Tamaricihabitans</taxon>
    </lineage>
</organism>
<dbReference type="Gene3D" id="1.10.630.10">
    <property type="entry name" value="Cytochrome P450"/>
    <property type="match status" value="1"/>
</dbReference>
<dbReference type="InterPro" id="IPR036396">
    <property type="entry name" value="Cyt_P450_sf"/>
</dbReference>
<dbReference type="Proteomes" id="UP000294911">
    <property type="component" value="Unassembled WGS sequence"/>
</dbReference>
<comment type="similarity">
    <text evidence="1 2">Belongs to the cytochrome P450 family.</text>
</comment>